<dbReference type="Pfam" id="PF07687">
    <property type="entry name" value="M20_dimer"/>
    <property type="match status" value="1"/>
</dbReference>
<dbReference type="InterPro" id="IPR010158">
    <property type="entry name" value="Amidase_Cbmase"/>
</dbReference>
<dbReference type="InterPro" id="IPR036264">
    <property type="entry name" value="Bact_exopeptidase_dim_dom"/>
</dbReference>
<feature type="binding site" evidence="3">
    <location>
        <position position="118"/>
    </location>
    <ligand>
        <name>Zn(2+)</name>
        <dbReference type="ChEBI" id="CHEBI:29105"/>
        <label>2</label>
    </ligand>
</feature>
<dbReference type="Proteomes" id="UP000533476">
    <property type="component" value="Unassembled WGS sequence"/>
</dbReference>
<dbReference type="SUPFAM" id="SSF53187">
    <property type="entry name" value="Zn-dependent exopeptidases"/>
    <property type="match status" value="1"/>
</dbReference>
<accession>A0A7Y0Q210</accession>
<dbReference type="InterPro" id="IPR011650">
    <property type="entry name" value="Peptidase_M20_dimer"/>
</dbReference>
<dbReference type="Gene3D" id="3.40.630.10">
    <property type="entry name" value="Zn peptidases"/>
    <property type="match status" value="1"/>
</dbReference>
<feature type="binding site" evidence="4">
    <location>
        <position position="206"/>
    </location>
    <ligand>
        <name>allantoate</name>
        <dbReference type="ChEBI" id="CHEBI:17536"/>
    </ligand>
</feature>
<evidence type="ECO:0000256" key="1">
    <source>
        <dbReference type="ARBA" id="ARBA00006153"/>
    </source>
</evidence>
<protein>
    <submittedName>
        <fullName evidence="6">M20 family metallo-hydrolase</fullName>
    </submittedName>
</protein>
<evidence type="ECO:0000313" key="6">
    <source>
        <dbReference type="EMBL" id="NMP21406.1"/>
    </source>
</evidence>
<dbReference type="AlphaFoldDB" id="A0A7Y0Q210"/>
<feature type="binding site" evidence="3">
    <location>
        <position position="88"/>
    </location>
    <ligand>
        <name>Zn(2+)</name>
        <dbReference type="ChEBI" id="CHEBI:29105"/>
        <label>1</label>
    </ligand>
</feature>
<dbReference type="RefSeq" id="WP_169096724.1">
    <property type="nucleotide sequence ID" value="NZ_JABBVZ010000007.1"/>
</dbReference>
<sequence>MEDYFPLFEKLWRELREFTESPGSEAANRVAFTYSDHASRRWLRDIWNQMGLKTDIDGVGNLVGISGSPPYVLLSSHTDTVPQGGHFDGILGVLAATVVAAHWTESPGLLLVDWSSEESSRFGISTFGSRLAVGEDRPHYWDTTDGRGRRLADVVASTYGYPKKPTLQLHDYQILAALELHIEQGTELYEAGVPMGVVTAIAAPQRWQVSLTGQANHSAGTPMARRHDALAAMAEVIAAVERMSQEREDAGLRTTITQISASPGAPNVIAGECRATIDVRVQSGRLLKQYRSDLNEVLKNISERRGVQASLGQISGEEPGALDSRLVALLSQTLTEAGIPHQPILSWPSHDSLPLSRHLPTAMLFVRNPSGISHNGAEFIGHDDVRIALDAYYHAVRAIHRQFQGGDSHVATE</sequence>
<evidence type="ECO:0000259" key="5">
    <source>
        <dbReference type="Pfam" id="PF07687"/>
    </source>
</evidence>
<keyword evidence="3" id="KW-0862">Zinc</keyword>
<feature type="domain" description="Peptidase M20 dimerisation" evidence="5">
    <location>
        <begin position="208"/>
        <end position="302"/>
    </location>
</feature>
<comment type="cofactor">
    <cofactor evidence="3">
        <name>Zn(2+)</name>
        <dbReference type="ChEBI" id="CHEBI:29105"/>
    </cofactor>
    <text evidence="3">Binds 2 Zn(2+) ions per subunit.</text>
</comment>
<feature type="binding site" evidence="3">
    <location>
        <position position="88"/>
    </location>
    <ligand>
        <name>Zn(2+)</name>
        <dbReference type="ChEBI" id="CHEBI:29105"/>
        <label>2</label>
    </ligand>
</feature>
<name>A0A7Y0Q210_9FIRM</name>
<dbReference type="GO" id="GO:0046872">
    <property type="term" value="F:metal ion binding"/>
    <property type="evidence" value="ECO:0007669"/>
    <property type="project" value="UniProtKB-KW"/>
</dbReference>
<evidence type="ECO:0000256" key="4">
    <source>
        <dbReference type="PIRSR" id="PIRSR001235-2"/>
    </source>
</evidence>
<comment type="caution">
    <text evidence="6">The sequence shown here is derived from an EMBL/GenBank/DDBJ whole genome shotgun (WGS) entry which is preliminary data.</text>
</comment>
<evidence type="ECO:0000313" key="7">
    <source>
        <dbReference type="Proteomes" id="UP000533476"/>
    </source>
</evidence>
<dbReference type="InterPro" id="IPR002933">
    <property type="entry name" value="Peptidase_M20"/>
</dbReference>
<organism evidence="6 7">
    <name type="scientific">Sulfobacillus harzensis</name>
    <dbReference type="NCBI Taxonomy" id="2729629"/>
    <lineage>
        <taxon>Bacteria</taxon>
        <taxon>Bacillati</taxon>
        <taxon>Bacillota</taxon>
        <taxon>Clostridia</taxon>
        <taxon>Eubacteriales</taxon>
        <taxon>Clostridiales Family XVII. Incertae Sedis</taxon>
        <taxon>Sulfobacillus</taxon>
    </lineage>
</organism>
<keyword evidence="3" id="KW-0479">Metal-binding</keyword>
<feature type="binding site" evidence="3">
    <location>
        <position position="181"/>
    </location>
    <ligand>
        <name>Zn(2+)</name>
        <dbReference type="ChEBI" id="CHEBI:29105"/>
        <label>1</label>
    </ligand>
</feature>
<evidence type="ECO:0000256" key="3">
    <source>
        <dbReference type="PIRSR" id="PIRSR001235-1"/>
    </source>
</evidence>
<gene>
    <name evidence="6" type="ORF">HIJ39_03415</name>
</gene>
<keyword evidence="7" id="KW-1185">Reference proteome</keyword>
<evidence type="ECO:0000256" key="2">
    <source>
        <dbReference type="ARBA" id="ARBA00022801"/>
    </source>
</evidence>
<reference evidence="6 7" key="1">
    <citation type="submission" date="2020-04" db="EMBL/GenBank/DDBJ databases">
        <authorList>
            <person name="Zhang R."/>
            <person name="Schippers A."/>
        </authorList>
    </citation>
    <scope>NUCLEOTIDE SEQUENCE [LARGE SCALE GENOMIC DNA]</scope>
    <source>
        <strain evidence="6 7">DSM 109850</strain>
    </source>
</reference>
<dbReference type="EMBL" id="JABBVZ010000007">
    <property type="protein sequence ID" value="NMP21406.1"/>
    <property type="molecule type" value="Genomic_DNA"/>
</dbReference>
<dbReference type="PANTHER" id="PTHR32494:SF5">
    <property type="entry name" value="ALLANTOATE AMIDOHYDROLASE"/>
    <property type="match status" value="1"/>
</dbReference>
<dbReference type="NCBIfam" id="TIGR01879">
    <property type="entry name" value="hydantase"/>
    <property type="match status" value="1"/>
</dbReference>
<comment type="similarity">
    <text evidence="1">Belongs to the peptidase M20 family.</text>
</comment>
<proteinExistence type="inferred from homology"/>
<dbReference type="Gene3D" id="3.30.70.360">
    <property type="match status" value="1"/>
</dbReference>
<dbReference type="PIRSF" id="PIRSF001235">
    <property type="entry name" value="Amidase_carbamoylase"/>
    <property type="match status" value="1"/>
</dbReference>
<feature type="binding site" evidence="3">
    <location>
        <position position="374"/>
    </location>
    <ligand>
        <name>Zn(2+)</name>
        <dbReference type="ChEBI" id="CHEBI:29105"/>
        <label>2</label>
    </ligand>
</feature>
<dbReference type="PANTHER" id="PTHR32494">
    <property type="entry name" value="ALLANTOATE DEIMINASE-RELATED"/>
    <property type="match status" value="1"/>
</dbReference>
<dbReference type="Pfam" id="PF01546">
    <property type="entry name" value="Peptidase_M20"/>
    <property type="match status" value="1"/>
</dbReference>
<feature type="binding site" evidence="4">
    <location>
        <position position="280"/>
    </location>
    <ligand>
        <name>allantoate</name>
        <dbReference type="ChEBI" id="CHEBI:17536"/>
    </ligand>
</feature>
<dbReference type="PROSITE" id="PS00758">
    <property type="entry name" value="ARGE_DAPE_CPG2_1"/>
    <property type="match status" value="1"/>
</dbReference>
<dbReference type="InterPro" id="IPR001261">
    <property type="entry name" value="ArgE/DapE_CS"/>
</dbReference>
<keyword evidence="2 6" id="KW-0378">Hydrolase</keyword>
<dbReference type="SUPFAM" id="SSF55031">
    <property type="entry name" value="Bacterial exopeptidase dimerisation domain"/>
    <property type="match status" value="1"/>
</dbReference>
<dbReference type="GO" id="GO:0016813">
    <property type="term" value="F:hydrolase activity, acting on carbon-nitrogen (but not peptide) bonds, in linear amidines"/>
    <property type="evidence" value="ECO:0007669"/>
    <property type="project" value="InterPro"/>
</dbReference>
<feature type="binding site" evidence="4">
    <location>
        <position position="267"/>
    </location>
    <ligand>
        <name>allantoate</name>
        <dbReference type="ChEBI" id="CHEBI:17536"/>
    </ligand>
</feature>
<feature type="binding site" evidence="3">
    <location>
        <position position="77"/>
    </location>
    <ligand>
        <name>Zn(2+)</name>
        <dbReference type="ChEBI" id="CHEBI:29105"/>
        <label>1</label>
    </ligand>
</feature>